<dbReference type="Gene3D" id="3.30.40.10">
    <property type="entry name" value="Zinc/RING finger domain, C3HC4 (zinc finger)"/>
    <property type="match status" value="1"/>
</dbReference>
<evidence type="ECO:0000256" key="1">
    <source>
        <dbReference type="ARBA" id="ARBA00022723"/>
    </source>
</evidence>
<feature type="region of interest" description="Disordered" evidence="5">
    <location>
        <begin position="724"/>
        <end position="804"/>
    </location>
</feature>
<evidence type="ECO:0000313" key="8">
    <source>
        <dbReference type="Proteomes" id="UP000243459"/>
    </source>
</evidence>
<feature type="compositionally biased region" description="Basic and acidic residues" evidence="5">
    <location>
        <begin position="755"/>
        <end position="764"/>
    </location>
</feature>
<gene>
    <name evidence="7" type="ORF">A4U43_C06F14200</name>
</gene>
<sequence length="804" mass="87458">MANACSAPAAPLSSTPLKFSSLLEANSYRLKAIVERLTYIMNARSGSIRFDSAEFFNLFVALARGVDYALTLNDAPTVANRLPSLIKKAYERKHEKSLQPAILMLMISVKNACRNGWFTSAVTDELLAMANELSSSFCMALNFNPGASNSLDVISVVVSRFYPQYKMGSLIFSLEAKPGYEILMSDFQIARNLPSEQKITLLVVCADNLETSSCLISPPQASFLVNGKGVQRRNNVSLDSGPQFPTDLSKMLKFGTNIIQAIGHFTGTYLIALAFMSRIVLSSTPILKDYVPPVIAAVSTDSEIIEGASRITLNCPISFRRIKTPVKGHLCKHHQCFDYDNFLEMNSRKPVWRCPCCNQSVSFMDLCIDQNMVKILKEVGEDVIDVVISADGSWKLAQHNGNKDQMHKENLPGHRDCDMELVSSRSANIETVDVDLTMGEDDQCENHAREMQETKPFEDIHHLLSHYLFANTASSGSLPPATQDVSAVGTSEAALSAVQVNPVMTDAVSPAHGEPPASLQDSQPNFSLQQMSEDRQLAENMQLQPHFGYSTINRVNRTPVAVQALPVQLQPSNSFKRMRINGPSFATLDTGDPSSPTHQTSTLVTATSDGSNTASHDAEIRHLLISHLSLTQGKDQQTSQQIQSLRMQHGVSQPAPNPLSTRTASSLHRVGAYRDSPVSTSSDQYSNRNLSNLRSLIMSNGFGSNPTLPLGAARELARKIAQQKLHPGASNPQASRVGASSTTQAGNQSLGIIADRPRDNDWRPTGKMRGSLTGSAYSAALNKYATPMGQGNKDPGSEPGGPNT</sequence>
<proteinExistence type="predicted"/>
<dbReference type="PROSITE" id="PS51044">
    <property type="entry name" value="ZF_SP_RING"/>
    <property type="match status" value="1"/>
</dbReference>
<dbReference type="GO" id="GO:0008270">
    <property type="term" value="F:zinc ion binding"/>
    <property type="evidence" value="ECO:0007669"/>
    <property type="project" value="UniProtKB-KW"/>
</dbReference>
<dbReference type="PANTHER" id="PTHR10782">
    <property type="entry name" value="ZINC FINGER MIZ DOMAIN-CONTAINING PROTEIN"/>
    <property type="match status" value="1"/>
</dbReference>
<feature type="compositionally biased region" description="Polar residues" evidence="5">
    <location>
        <begin position="730"/>
        <end position="750"/>
    </location>
</feature>
<feature type="region of interest" description="Disordered" evidence="5">
    <location>
        <begin position="632"/>
        <end position="667"/>
    </location>
</feature>
<organism evidence="7 8">
    <name type="scientific">Asparagus officinalis</name>
    <name type="common">Garden asparagus</name>
    <dbReference type="NCBI Taxonomy" id="4686"/>
    <lineage>
        <taxon>Eukaryota</taxon>
        <taxon>Viridiplantae</taxon>
        <taxon>Streptophyta</taxon>
        <taxon>Embryophyta</taxon>
        <taxon>Tracheophyta</taxon>
        <taxon>Spermatophyta</taxon>
        <taxon>Magnoliopsida</taxon>
        <taxon>Liliopsida</taxon>
        <taxon>Asparagales</taxon>
        <taxon>Asparagaceae</taxon>
        <taxon>Asparagoideae</taxon>
        <taxon>Asparagus</taxon>
    </lineage>
</organism>
<dbReference type="GO" id="GO:0000785">
    <property type="term" value="C:chromatin"/>
    <property type="evidence" value="ECO:0007669"/>
    <property type="project" value="TreeGrafter"/>
</dbReference>
<evidence type="ECO:0000259" key="6">
    <source>
        <dbReference type="PROSITE" id="PS51044"/>
    </source>
</evidence>
<evidence type="ECO:0000256" key="4">
    <source>
        <dbReference type="PROSITE-ProRule" id="PRU00452"/>
    </source>
</evidence>
<evidence type="ECO:0000313" key="7">
    <source>
        <dbReference type="EMBL" id="ONK66978.1"/>
    </source>
</evidence>
<dbReference type="CDD" id="cd16650">
    <property type="entry name" value="SP-RING_PIAS-like"/>
    <property type="match status" value="1"/>
</dbReference>
<dbReference type="Pfam" id="PF02891">
    <property type="entry name" value="zf-MIZ"/>
    <property type="match status" value="1"/>
</dbReference>
<dbReference type="InterPro" id="IPR013083">
    <property type="entry name" value="Znf_RING/FYVE/PHD"/>
</dbReference>
<dbReference type="GO" id="GO:0016925">
    <property type="term" value="P:protein sumoylation"/>
    <property type="evidence" value="ECO:0007669"/>
    <property type="project" value="TreeGrafter"/>
</dbReference>
<feature type="compositionally biased region" description="Polar residues" evidence="5">
    <location>
        <begin position="592"/>
        <end position="614"/>
    </location>
</feature>
<accession>A0A5P1ELU1</accession>
<keyword evidence="3" id="KW-0862">Zinc</keyword>
<dbReference type="Proteomes" id="UP000243459">
    <property type="component" value="Chromosome 6"/>
</dbReference>
<evidence type="ECO:0000256" key="5">
    <source>
        <dbReference type="SAM" id="MobiDB-lite"/>
    </source>
</evidence>
<protein>
    <recommendedName>
        <fullName evidence="6">SP-RING-type domain-containing protein</fullName>
    </recommendedName>
</protein>
<dbReference type="PANTHER" id="PTHR10782:SF4">
    <property type="entry name" value="TONALLI, ISOFORM E"/>
    <property type="match status" value="1"/>
</dbReference>
<feature type="domain" description="SP-RING-type" evidence="6">
    <location>
        <begin position="300"/>
        <end position="381"/>
    </location>
</feature>
<reference evidence="8" key="1">
    <citation type="journal article" date="2017" name="Nat. Commun.">
        <title>The asparagus genome sheds light on the origin and evolution of a young Y chromosome.</title>
        <authorList>
            <person name="Harkess A."/>
            <person name="Zhou J."/>
            <person name="Xu C."/>
            <person name="Bowers J.E."/>
            <person name="Van der Hulst R."/>
            <person name="Ayyampalayam S."/>
            <person name="Mercati F."/>
            <person name="Riccardi P."/>
            <person name="McKain M.R."/>
            <person name="Kakrana A."/>
            <person name="Tang H."/>
            <person name="Ray J."/>
            <person name="Groenendijk J."/>
            <person name="Arikit S."/>
            <person name="Mathioni S.M."/>
            <person name="Nakano M."/>
            <person name="Shan H."/>
            <person name="Telgmann-Rauber A."/>
            <person name="Kanno A."/>
            <person name="Yue Z."/>
            <person name="Chen H."/>
            <person name="Li W."/>
            <person name="Chen Y."/>
            <person name="Xu X."/>
            <person name="Zhang Y."/>
            <person name="Luo S."/>
            <person name="Chen H."/>
            <person name="Gao J."/>
            <person name="Mao Z."/>
            <person name="Pires J.C."/>
            <person name="Luo M."/>
            <person name="Kudrna D."/>
            <person name="Wing R.A."/>
            <person name="Meyers B.C."/>
            <person name="Yi K."/>
            <person name="Kong H."/>
            <person name="Lavrijsen P."/>
            <person name="Sunseri F."/>
            <person name="Falavigna A."/>
            <person name="Ye Y."/>
            <person name="Leebens-Mack J.H."/>
            <person name="Chen G."/>
        </authorList>
    </citation>
    <scope>NUCLEOTIDE SEQUENCE [LARGE SCALE GENOMIC DNA]</scope>
    <source>
        <strain evidence="8">cv. DH0086</strain>
    </source>
</reference>
<keyword evidence="8" id="KW-1185">Reference proteome</keyword>
<feature type="region of interest" description="Disordered" evidence="5">
    <location>
        <begin position="586"/>
        <end position="614"/>
    </location>
</feature>
<feature type="compositionally biased region" description="Polar residues" evidence="5">
    <location>
        <begin position="632"/>
        <end position="646"/>
    </location>
</feature>
<keyword evidence="2 4" id="KW-0863">Zinc-finger</keyword>
<evidence type="ECO:0000256" key="3">
    <source>
        <dbReference type="ARBA" id="ARBA00022833"/>
    </source>
</evidence>
<dbReference type="InterPro" id="IPR004181">
    <property type="entry name" value="Znf_MIZ"/>
</dbReference>
<dbReference type="OMA" id="QVRNNAT"/>
<dbReference type="EMBL" id="CM007386">
    <property type="protein sequence ID" value="ONK66978.1"/>
    <property type="molecule type" value="Genomic_DNA"/>
</dbReference>
<evidence type="ECO:0000256" key="2">
    <source>
        <dbReference type="ARBA" id="ARBA00022771"/>
    </source>
</evidence>
<dbReference type="AlphaFoldDB" id="A0A5P1ELU1"/>
<keyword evidence="1" id="KW-0479">Metal-binding</keyword>
<name>A0A5P1ELU1_ASPOF</name>
<dbReference type="GO" id="GO:0061665">
    <property type="term" value="F:SUMO ligase activity"/>
    <property type="evidence" value="ECO:0007669"/>
    <property type="project" value="TreeGrafter"/>
</dbReference>
<dbReference type="Gramene" id="ONK66978">
    <property type="protein sequence ID" value="ONK66978"/>
    <property type="gene ID" value="A4U43_C06F14200"/>
</dbReference>